<dbReference type="Proteomes" id="UP000768462">
    <property type="component" value="Unassembled WGS sequence"/>
</dbReference>
<accession>A0A927W5H2</accession>
<feature type="transmembrane region" description="Helical" evidence="1">
    <location>
        <begin position="74"/>
        <end position="97"/>
    </location>
</feature>
<gene>
    <name evidence="2" type="ORF">E7215_12200</name>
</gene>
<evidence type="ECO:0000313" key="3">
    <source>
        <dbReference type="Proteomes" id="UP000768462"/>
    </source>
</evidence>
<name>A0A927W5H2_9CLOT</name>
<protein>
    <submittedName>
        <fullName evidence="2">Uncharacterized protein</fullName>
    </submittedName>
</protein>
<keyword evidence="1" id="KW-0812">Transmembrane</keyword>
<organism evidence="2 3">
    <name type="scientific">Clostridium sulfidigenes</name>
    <dbReference type="NCBI Taxonomy" id="318464"/>
    <lineage>
        <taxon>Bacteria</taxon>
        <taxon>Bacillati</taxon>
        <taxon>Bacillota</taxon>
        <taxon>Clostridia</taxon>
        <taxon>Eubacteriales</taxon>
        <taxon>Clostridiaceae</taxon>
        <taxon>Clostridium</taxon>
    </lineage>
</organism>
<feature type="transmembrane region" description="Helical" evidence="1">
    <location>
        <begin position="37"/>
        <end position="62"/>
    </location>
</feature>
<feature type="transmembrane region" description="Helical" evidence="1">
    <location>
        <begin position="5"/>
        <end position="25"/>
    </location>
</feature>
<comment type="caution">
    <text evidence="2">The sequence shown here is derived from an EMBL/GenBank/DDBJ whole genome shotgun (WGS) entry which is preliminary data.</text>
</comment>
<reference evidence="2" key="1">
    <citation type="submission" date="2019-04" db="EMBL/GenBank/DDBJ databases">
        <title>Evolution of Biomass-Degrading Anaerobic Consortia Revealed by Metagenomics.</title>
        <authorList>
            <person name="Peng X."/>
        </authorList>
    </citation>
    <scope>NUCLEOTIDE SEQUENCE</scope>
    <source>
        <strain evidence="2">SIG254</strain>
    </source>
</reference>
<keyword evidence="1" id="KW-1133">Transmembrane helix</keyword>
<dbReference type="EMBL" id="SVCM01000142">
    <property type="protein sequence ID" value="MBE6060917.1"/>
    <property type="molecule type" value="Genomic_DNA"/>
</dbReference>
<keyword evidence="1" id="KW-0472">Membrane</keyword>
<dbReference type="AlphaFoldDB" id="A0A927W5H2"/>
<sequence>MKKLILVSSIVLICFVTIFFIVEIITKRNNLIMSAELQTIFGIGFLIISICIFAFLVFVLLGKVKISASIEVNLLEIFIAAILMLVVSFFLILGKWIGVI</sequence>
<evidence type="ECO:0000256" key="1">
    <source>
        <dbReference type="SAM" id="Phobius"/>
    </source>
</evidence>
<proteinExistence type="predicted"/>
<evidence type="ECO:0000313" key="2">
    <source>
        <dbReference type="EMBL" id="MBE6060917.1"/>
    </source>
</evidence>